<organism evidence="1 2">
    <name type="scientific">Porites lobata</name>
    <dbReference type="NCBI Taxonomy" id="104759"/>
    <lineage>
        <taxon>Eukaryota</taxon>
        <taxon>Metazoa</taxon>
        <taxon>Cnidaria</taxon>
        <taxon>Anthozoa</taxon>
        <taxon>Hexacorallia</taxon>
        <taxon>Scleractinia</taxon>
        <taxon>Fungiina</taxon>
        <taxon>Poritidae</taxon>
        <taxon>Porites</taxon>
    </lineage>
</organism>
<dbReference type="EMBL" id="CALNXK010000002">
    <property type="protein sequence ID" value="CAH3034328.1"/>
    <property type="molecule type" value="Genomic_DNA"/>
</dbReference>
<name>A0ABN8MRK8_9CNID</name>
<comment type="caution">
    <text evidence="1">The sequence shown here is derived from an EMBL/GenBank/DDBJ whole genome shotgun (WGS) entry which is preliminary data.</text>
</comment>
<protein>
    <submittedName>
        <fullName evidence="1">Uncharacterized protein</fullName>
    </submittedName>
</protein>
<reference evidence="1 2" key="1">
    <citation type="submission" date="2022-05" db="EMBL/GenBank/DDBJ databases">
        <authorList>
            <consortium name="Genoscope - CEA"/>
            <person name="William W."/>
        </authorList>
    </citation>
    <scope>NUCLEOTIDE SEQUENCE [LARGE SCALE GENOMIC DNA]</scope>
</reference>
<accession>A0ABN8MRK8</accession>
<keyword evidence="2" id="KW-1185">Reference proteome</keyword>
<evidence type="ECO:0000313" key="1">
    <source>
        <dbReference type="EMBL" id="CAH3034328.1"/>
    </source>
</evidence>
<evidence type="ECO:0000313" key="2">
    <source>
        <dbReference type="Proteomes" id="UP001159405"/>
    </source>
</evidence>
<gene>
    <name evidence="1" type="ORF">PLOB_00016385</name>
</gene>
<proteinExistence type="predicted"/>
<sequence length="97" mass="10786">MTYCELGASEYTGIKTSELHCVGLLGEPVAEKTKLGWTIMSPGTEIDHTNMLWTQTCHVDYAEFCRLDVLGKRILHISQAGDLYCRIGTSTIGNYLD</sequence>
<dbReference type="Proteomes" id="UP001159405">
    <property type="component" value="Unassembled WGS sequence"/>
</dbReference>